<dbReference type="PROSITE" id="PS50097">
    <property type="entry name" value="BTB"/>
    <property type="match status" value="1"/>
</dbReference>
<dbReference type="Pfam" id="PF24570">
    <property type="entry name" value="BACK_BPM_SPOP"/>
    <property type="match status" value="1"/>
</dbReference>
<dbReference type="SUPFAM" id="SSF54695">
    <property type="entry name" value="POZ domain"/>
    <property type="match status" value="1"/>
</dbReference>
<dbReference type="SMART" id="SM00225">
    <property type="entry name" value="BTB"/>
    <property type="match status" value="1"/>
</dbReference>
<dbReference type="Gene3D" id="1.25.40.420">
    <property type="match status" value="1"/>
</dbReference>
<dbReference type="Pfam" id="PF00651">
    <property type="entry name" value="BTB"/>
    <property type="match status" value="1"/>
</dbReference>
<dbReference type="Gene3D" id="2.60.210.10">
    <property type="entry name" value="Apoptosis, Tumor Necrosis Factor Receptor Associated Protein 2, Chain A"/>
    <property type="match status" value="1"/>
</dbReference>
<evidence type="ECO:0000259" key="3">
    <source>
        <dbReference type="PROSITE" id="PS50097"/>
    </source>
</evidence>
<dbReference type="SUPFAM" id="SSF49599">
    <property type="entry name" value="TRAF domain-like"/>
    <property type="match status" value="1"/>
</dbReference>
<comment type="similarity">
    <text evidence="2">Belongs to the Tdpoz family.</text>
</comment>
<evidence type="ECO:0000256" key="2">
    <source>
        <dbReference type="ARBA" id="ARBA00010846"/>
    </source>
</evidence>
<evidence type="ECO:0000259" key="4">
    <source>
        <dbReference type="PROSITE" id="PS50144"/>
    </source>
</evidence>
<dbReference type="Gene3D" id="3.30.710.10">
    <property type="entry name" value="Potassium Channel Kv1.1, Chain A"/>
    <property type="match status" value="1"/>
</dbReference>
<organism evidence="5 6">
    <name type="scientific">Lolium multiflorum</name>
    <name type="common">Italian ryegrass</name>
    <name type="synonym">Lolium perenne subsp. multiflorum</name>
    <dbReference type="NCBI Taxonomy" id="4521"/>
    <lineage>
        <taxon>Eukaryota</taxon>
        <taxon>Viridiplantae</taxon>
        <taxon>Streptophyta</taxon>
        <taxon>Embryophyta</taxon>
        <taxon>Tracheophyta</taxon>
        <taxon>Spermatophyta</taxon>
        <taxon>Magnoliopsida</taxon>
        <taxon>Liliopsida</taxon>
        <taxon>Poales</taxon>
        <taxon>Poaceae</taxon>
        <taxon>BOP clade</taxon>
        <taxon>Pooideae</taxon>
        <taxon>Poodae</taxon>
        <taxon>Poeae</taxon>
        <taxon>Poeae Chloroplast Group 2 (Poeae type)</taxon>
        <taxon>Loliodinae</taxon>
        <taxon>Loliinae</taxon>
        <taxon>Lolium</taxon>
    </lineage>
</organism>
<dbReference type="PROSITE" id="PS50144">
    <property type="entry name" value="MATH"/>
    <property type="match status" value="1"/>
</dbReference>
<dbReference type="EMBL" id="JAUUTY010000006">
    <property type="protein sequence ID" value="KAK1614672.1"/>
    <property type="molecule type" value="Genomic_DNA"/>
</dbReference>
<dbReference type="Pfam" id="PF22486">
    <property type="entry name" value="MATH_2"/>
    <property type="match status" value="1"/>
</dbReference>
<dbReference type="InterPro" id="IPR000210">
    <property type="entry name" value="BTB/POZ_dom"/>
</dbReference>
<evidence type="ECO:0000313" key="5">
    <source>
        <dbReference type="EMBL" id="KAK1614672.1"/>
    </source>
</evidence>
<evidence type="ECO:0000256" key="1">
    <source>
        <dbReference type="ARBA" id="ARBA00004906"/>
    </source>
</evidence>
<proteinExistence type="inferred from homology"/>
<evidence type="ECO:0000313" key="6">
    <source>
        <dbReference type="Proteomes" id="UP001231189"/>
    </source>
</evidence>
<reference evidence="5" key="1">
    <citation type="submission" date="2023-07" db="EMBL/GenBank/DDBJ databases">
        <title>A chromosome-level genome assembly of Lolium multiflorum.</title>
        <authorList>
            <person name="Chen Y."/>
            <person name="Copetti D."/>
            <person name="Kolliker R."/>
            <person name="Studer B."/>
        </authorList>
    </citation>
    <scope>NUCLEOTIDE SEQUENCE</scope>
    <source>
        <strain evidence="5">02402/16</strain>
        <tissue evidence="5">Leaf</tissue>
    </source>
</reference>
<comment type="pathway">
    <text evidence="1">Protein modification; protein ubiquitination.</text>
</comment>
<dbReference type="InterPro" id="IPR008974">
    <property type="entry name" value="TRAF-like"/>
</dbReference>
<name>A0AAD8VNY7_LOLMU</name>
<dbReference type="InterPro" id="IPR011333">
    <property type="entry name" value="SKP1/BTB/POZ_sf"/>
</dbReference>
<comment type="caution">
    <text evidence="5">The sequence shown here is derived from an EMBL/GenBank/DDBJ whole genome shotgun (WGS) entry which is preliminary data.</text>
</comment>
<dbReference type="InterPro" id="IPR045005">
    <property type="entry name" value="BPM1-6"/>
</dbReference>
<sequence>MENVTASTHRLSTITGVHLFKIAGHSLIKRDDIMIESNLFRVGGHNWAIQYYPYGSKEAARQHTSVFLYLKDASEVRANFSFCLQDPALPSTGEKLKRNCAMHDFKPCSGWGFAKFISINDLAASGCLKDDCLVIKCNIEVITADRFEGLGQVPTIVIPPSELCLNIGDLLENGLKADLTVKIGWFKRFKRFKVHGCVLAARSSVFRVQLCGSMTESRRSSIRIKDMDARIFEALLYYMYKDSLPAFMDDRTQEAANMTVHLLVAADRYAIERLKVICESKLSKLIDVNTVAFTLDFAERYHCQQLKDCCVRYMVHNGERCRAIMETKGFMELRENHKSLAREVIDNGFCYVSVN</sequence>
<dbReference type="Proteomes" id="UP001231189">
    <property type="component" value="Unassembled WGS sequence"/>
</dbReference>
<dbReference type="PANTHER" id="PTHR26379:SF524">
    <property type="entry name" value="MATH DOMAIN-CONTAINING PROTEIN"/>
    <property type="match status" value="1"/>
</dbReference>
<feature type="domain" description="MATH" evidence="4">
    <location>
        <begin position="15"/>
        <end position="139"/>
    </location>
</feature>
<keyword evidence="6" id="KW-1185">Reference proteome</keyword>
<dbReference type="AlphaFoldDB" id="A0AAD8VNY7"/>
<protein>
    <submittedName>
        <fullName evidence="5">Uncharacterized protein</fullName>
    </submittedName>
</protein>
<feature type="domain" description="BTB" evidence="3">
    <location>
        <begin position="177"/>
        <end position="248"/>
    </location>
</feature>
<accession>A0AAD8VNY7</accession>
<dbReference type="PANTHER" id="PTHR26379">
    <property type="entry name" value="BTB/POZ AND MATH DOMAIN-CONTAINING PROTEIN 1"/>
    <property type="match status" value="1"/>
</dbReference>
<gene>
    <name evidence="5" type="ORF">QYE76_020189</name>
</gene>
<dbReference type="InterPro" id="IPR002083">
    <property type="entry name" value="MATH/TRAF_dom"/>
</dbReference>
<dbReference type="InterPro" id="IPR056423">
    <property type="entry name" value="BACK_BPM_SPOP"/>
</dbReference>
<dbReference type="CDD" id="cd00121">
    <property type="entry name" value="MATH"/>
    <property type="match status" value="1"/>
</dbReference>
<dbReference type="GO" id="GO:0016567">
    <property type="term" value="P:protein ubiquitination"/>
    <property type="evidence" value="ECO:0007669"/>
    <property type="project" value="InterPro"/>
</dbReference>